<feature type="transmembrane region" description="Helical" evidence="10">
    <location>
        <begin position="258"/>
        <end position="285"/>
    </location>
</feature>
<feature type="transmembrane region" description="Helical" evidence="10">
    <location>
        <begin position="297"/>
        <end position="322"/>
    </location>
</feature>
<feature type="transmembrane region" description="Helical" evidence="10">
    <location>
        <begin position="551"/>
        <end position="571"/>
    </location>
</feature>
<keyword evidence="8" id="KW-0479">Metal-binding</keyword>
<feature type="binding site" evidence="8">
    <location>
        <position position="62"/>
    </location>
    <ligand>
        <name>Na(+)</name>
        <dbReference type="ChEBI" id="CHEBI:29101"/>
        <label>1</label>
    </ligand>
</feature>
<dbReference type="PANTHER" id="PTHR11616:SF321">
    <property type="entry name" value="SODIUM-DEPENDENT NUTRIENT AMINO ACID TRANSPORTER 1-RELATED"/>
    <property type="match status" value="1"/>
</dbReference>
<evidence type="ECO:0000256" key="5">
    <source>
        <dbReference type="ARBA" id="ARBA00022989"/>
    </source>
</evidence>
<dbReference type="EMBL" id="KT163487">
    <property type="protein sequence ID" value="AKN21437.1"/>
    <property type="molecule type" value="mRNA"/>
</dbReference>
<dbReference type="GO" id="GO:0005283">
    <property type="term" value="F:amino acid:sodium symporter activity"/>
    <property type="evidence" value="ECO:0007669"/>
    <property type="project" value="TreeGrafter"/>
</dbReference>
<evidence type="ECO:0000313" key="11">
    <source>
        <dbReference type="EMBL" id="AKN21437.1"/>
    </source>
</evidence>
<keyword evidence="9" id="KW-1015">Disulfide bond</keyword>
<feature type="binding site" evidence="8">
    <location>
        <position position="308"/>
    </location>
    <ligand>
        <name>Na(+)</name>
        <dbReference type="ChEBI" id="CHEBI:29101"/>
        <label>1</label>
    </ligand>
</feature>
<dbReference type="InterPro" id="IPR037272">
    <property type="entry name" value="SNS_sf"/>
</dbReference>
<proteinExistence type="evidence at transcript level"/>
<feature type="binding site" evidence="8">
    <location>
        <position position="67"/>
    </location>
    <ligand>
        <name>Na(+)</name>
        <dbReference type="ChEBI" id="CHEBI:29101"/>
        <label>1</label>
    </ligand>
</feature>
<gene>
    <name evidence="11" type="primary">slc6a-17</name>
</gene>
<keyword evidence="8" id="KW-0915">Sodium</keyword>
<evidence type="ECO:0000256" key="3">
    <source>
        <dbReference type="ARBA" id="ARBA00022448"/>
    </source>
</evidence>
<organism evidence="11">
    <name type="scientific">Schmidtea mediterranea</name>
    <name type="common">Freshwater planarian flatworm</name>
    <dbReference type="NCBI Taxonomy" id="79327"/>
    <lineage>
        <taxon>Eukaryota</taxon>
        <taxon>Metazoa</taxon>
        <taxon>Spiralia</taxon>
        <taxon>Lophotrochozoa</taxon>
        <taxon>Platyhelminthes</taxon>
        <taxon>Rhabditophora</taxon>
        <taxon>Seriata</taxon>
        <taxon>Tricladida</taxon>
        <taxon>Continenticola</taxon>
        <taxon>Geoplanoidea</taxon>
        <taxon>Dugesiidae</taxon>
        <taxon>Schmidtea</taxon>
    </lineage>
</organism>
<feature type="transmembrane region" description="Helical" evidence="10">
    <location>
        <begin position="334"/>
        <end position="358"/>
    </location>
</feature>
<dbReference type="OMA" id="KSCNMET"/>
<feature type="binding site" evidence="8">
    <location>
        <position position="60"/>
    </location>
    <ligand>
        <name>Na(+)</name>
        <dbReference type="ChEBI" id="CHEBI:29101"/>
        <label>1</label>
    </ligand>
</feature>
<evidence type="ECO:0000256" key="10">
    <source>
        <dbReference type="SAM" id="Phobius"/>
    </source>
</evidence>
<dbReference type="GO" id="GO:0046872">
    <property type="term" value="F:metal ion binding"/>
    <property type="evidence" value="ECO:0007669"/>
    <property type="project" value="UniProtKB-KW"/>
</dbReference>
<keyword evidence="6 10" id="KW-0472">Membrane</keyword>
<feature type="transmembrane region" description="Helical" evidence="10">
    <location>
        <begin position="122"/>
        <end position="153"/>
    </location>
</feature>
<dbReference type="GO" id="GO:0015179">
    <property type="term" value="F:L-amino acid transmembrane transporter activity"/>
    <property type="evidence" value="ECO:0007669"/>
    <property type="project" value="TreeGrafter"/>
</dbReference>
<reference evidence="11" key="1">
    <citation type="journal article" date="2015" name="Elife">
        <title>Stem cells and fluid flow drive cyst formation in an invertebrate excretory organ.</title>
        <authorList>
            <person name="Thi-Kim Vu H."/>
            <person name="Rink J.C."/>
            <person name="McKinney S.A."/>
            <person name="McClain M."/>
            <person name="Lakshmanaperumal N."/>
            <person name="Alexander R."/>
            <person name="Sanchez Alvarado A."/>
        </authorList>
    </citation>
    <scope>NUCLEOTIDE SEQUENCE</scope>
</reference>
<comment type="subcellular location">
    <subcellularLocation>
        <location evidence="1">Membrane</location>
        <topology evidence="1">Multi-pass membrane protein</topology>
    </subcellularLocation>
</comment>
<keyword evidence="4 10" id="KW-0812">Transmembrane</keyword>
<feature type="transmembrane region" description="Helical" evidence="10">
    <location>
        <begin position="470"/>
        <end position="491"/>
    </location>
</feature>
<dbReference type="PROSITE" id="PS50267">
    <property type="entry name" value="NA_NEUROTRAN_SYMP_3"/>
    <property type="match status" value="1"/>
</dbReference>
<feature type="transmembrane region" description="Helical" evidence="10">
    <location>
        <begin position="79"/>
        <end position="101"/>
    </location>
</feature>
<dbReference type="Pfam" id="PF00209">
    <property type="entry name" value="SNF"/>
    <property type="match status" value="1"/>
</dbReference>
<protein>
    <submittedName>
        <fullName evidence="11">Slc6a-17</fullName>
    </submittedName>
</protein>
<keyword evidence="5 10" id="KW-1133">Transmembrane helix</keyword>
<dbReference type="AlphaFoldDB" id="A0A0H3YF56"/>
<dbReference type="InterPro" id="IPR000175">
    <property type="entry name" value="Na/ntran_symport"/>
</dbReference>
<evidence type="ECO:0000256" key="6">
    <source>
        <dbReference type="ARBA" id="ARBA00023136"/>
    </source>
</evidence>
<feature type="transmembrane region" description="Helical" evidence="10">
    <location>
        <begin position="54"/>
        <end position="73"/>
    </location>
</feature>
<feature type="transmembrane region" description="Helical" evidence="10">
    <location>
        <begin position="503"/>
        <end position="531"/>
    </location>
</feature>
<comment type="similarity">
    <text evidence="2">Belongs to the sodium:neurotransmitter symporter (SNF) (TC 2.A.22) family.</text>
</comment>
<feature type="binding site" evidence="8">
    <location>
        <position position="405"/>
    </location>
    <ligand>
        <name>Na(+)</name>
        <dbReference type="ChEBI" id="CHEBI:29101"/>
        <label>1</label>
    </ligand>
</feature>
<feature type="disulfide bond" evidence="9">
    <location>
        <begin position="165"/>
        <end position="174"/>
    </location>
</feature>
<feature type="transmembrane region" description="Helical" evidence="10">
    <location>
        <begin position="437"/>
        <end position="458"/>
    </location>
</feature>
<sequence length="645" mass="73298">MDIKNVNGFSPALHLSKFGKSKLTPEGPHRTDDSSYSEGESVFLRGKWTSRKEFILSCIGFAVGLGNVWRFPIRCYESGGGAFLFLYVILCVILGAPLLFVELGIGQFSSRSPTTAFKLVPIFYGIGWSMIFISSIVEVYYAVVISWAFIYLFGSFHYIMPWTVCNQVFNSKNCISSGLSVRRMNLTSAYITSTEEYWDYYVTGFFKYPERTFHTMDESPGYPQWHVTLSLMLTWILTGLSLMFGVKVSSKVLYFTVIFPYVVMTCLIVLGCSLPGASTGIYFYLVPDWKKVVDPKVILGVIEQLLFSSNIAMGGMLTYASYNNFRENIYQDTFIIVFIDFITSFLSGISVFAILGYMAEKSGVPINKVITSGEGLFYITYTDAIATLPGCNFWNFMFMLMAIALGLDSQFAPLECISAGIGDVYPFMRKTKLRKALLIWSIIGVHFLAGIMLCSPGGKYWFVILDSRVSTYGLTVVAFLEIIIVGIIYGFRQLHYDFSVMMALPIDIIWMILIAFICPTIIFLILITNIFTYKKLSVAGVNIPLWGEIVAFLFLALVLLPILTGMIHTVIKYKIKYPQLRGKEFYKKLFTAPNYWGPYHLRNWLYGKYYRDKLLAFKDNPVFLKYRAGSENINHYVEIIKKSHK</sequence>
<accession>A0A0H3YF56</accession>
<feature type="binding site" evidence="8">
    <location>
        <position position="408"/>
    </location>
    <ligand>
        <name>Na(+)</name>
        <dbReference type="ChEBI" id="CHEBI:29101"/>
        <label>1</label>
    </ligand>
</feature>
<evidence type="ECO:0000256" key="8">
    <source>
        <dbReference type="PIRSR" id="PIRSR600175-1"/>
    </source>
</evidence>
<evidence type="ECO:0000256" key="1">
    <source>
        <dbReference type="ARBA" id="ARBA00004141"/>
    </source>
</evidence>
<feature type="transmembrane region" description="Helical" evidence="10">
    <location>
        <begin position="378"/>
        <end position="405"/>
    </location>
</feature>
<evidence type="ECO:0000256" key="7">
    <source>
        <dbReference type="ARBA" id="ARBA00023180"/>
    </source>
</evidence>
<dbReference type="GO" id="GO:0005886">
    <property type="term" value="C:plasma membrane"/>
    <property type="evidence" value="ECO:0007669"/>
    <property type="project" value="TreeGrafter"/>
</dbReference>
<name>A0A0H3YF56_SCHMD</name>
<dbReference type="SUPFAM" id="SSF161070">
    <property type="entry name" value="SNF-like"/>
    <property type="match status" value="1"/>
</dbReference>
<dbReference type="PANTHER" id="PTHR11616">
    <property type="entry name" value="SODIUM/CHLORIDE DEPENDENT TRANSPORTER"/>
    <property type="match status" value="1"/>
</dbReference>
<keyword evidence="3" id="KW-0813">Transport</keyword>
<evidence type="ECO:0000256" key="2">
    <source>
        <dbReference type="ARBA" id="ARBA00006459"/>
    </source>
</evidence>
<feature type="transmembrane region" description="Helical" evidence="10">
    <location>
        <begin position="225"/>
        <end position="246"/>
    </location>
</feature>
<evidence type="ECO:0000256" key="4">
    <source>
        <dbReference type="ARBA" id="ARBA00022692"/>
    </source>
</evidence>
<evidence type="ECO:0000256" key="9">
    <source>
        <dbReference type="PIRSR" id="PIRSR600175-2"/>
    </source>
</evidence>
<dbReference type="PRINTS" id="PR00176">
    <property type="entry name" value="NANEUSMPORT"/>
</dbReference>
<keyword evidence="7" id="KW-0325">Glycoprotein</keyword>
<feature type="binding site" evidence="8">
    <location>
        <position position="409"/>
    </location>
    <ligand>
        <name>Na(+)</name>
        <dbReference type="ChEBI" id="CHEBI:29101"/>
        <label>1</label>
    </ligand>
</feature>
<feature type="binding site" evidence="8">
    <location>
        <position position="63"/>
    </location>
    <ligand>
        <name>Na(+)</name>
        <dbReference type="ChEBI" id="CHEBI:29101"/>
        <label>1</label>
    </ligand>
</feature>
<dbReference type="GO" id="GO:0089718">
    <property type="term" value="P:amino acid import across plasma membrane"/>
    <property type="evidence" value="ECO:0007669"/>
    <property type="project" value="TreeGrafter"/>
</dbReference>